<dbReference type="PANTHER" id="PTHR10366:SF562">
    <property type="entry name" value="ALDEHYDE REDUCTASE II (AFU_ORTHOLOGUE AFUA_1G11360)"/>
    <property type="match status" value="1"/>
</dbReference>
<dbReference type="SUPFAM" id="SSF51735">
    <property type="entry name" value="NAD(P)-binding Rossmann-fold domains"/>
    <property type="match status" value="1"/>
</dbReference>
<gene>
    <name evidence="4" type="ORF">SCHPADRAFT_899008</name>
</gene>
<dbReference type="AlphaFoldDB" id="A0A0H2SBR2"/>
<dbReference type="Gene3D" id="3.40.50.720">
    <property type="entry name" value="NAD(P)-binding Rossmann-like Domain"/>
    <property type="match status" value="1"/>
</dbReference>
<keyword evidence="1" id="KW-0560">Oxidoreductase</keyword>
<dbReference type="PANTHER" id="PTHR10366">
    <property type="entry name" value="NAD DEPENDENT EPIMERASE/DEHYDRATASE"/>
    <property type="match status" value="1"/>
</dbReference>
<reference evidence="4 5" key="1">
    <citation type="submission" date="2015-04" db="EMBL/GenBank/DDBJ databases">
        <title>Complete genome sequence of Schizopora paradoxa KUC8140, a cosmopolitan wood degrader in East Asia.</title>
        <authorList>
            <consortium name="DOE Joint Genome Institute"/>
            <person name="Min B."/>
            <person name="Park H."/>
            <person name="Jang Y."/>
            <person name="Kim J.-J."/>
            <person name="Kim K.H."/>
            <person name="Pangilinan J."/>
            <person name="Lipzen A."/>
            <person name="Riley R."/>
            <person name="Grigoriev I.V."/>
            <person name="Spatafora J.W."/>
            <person name="Choi I.-G."/>
        </authorList>
    </citation>
    <scope>NUCLEOTIDE SEQUENCE [LARGE SCALE GENOMIC DNA]</scope>
    <source>
        <strain evidence="4 5">KUC8140</strain>
    </source>
</reference>
<sequence>MVDSLVLITGATGFIGAHVVNQTLEAGYRVRATARPPKVDALREKYGGKVDVVGIADIANGDYSEALKDVDAILHIAAPLPGKADAAGMIDGAVGGSLNIIRQAAAKGVKRVVLTSTMLAMLNLDNVASIVFDTSRVMTDKEWNPATKEAALSGERDPAWIYSAAKTVAEQEVWKFADEHPETDITALLPPVVYGPLADTNIPKGDFGAMSMDGFFYSNVFPKGGSSVEIAPQFDAMPFFLYTIDVRDVAKAHVLALKAPLEKEVGRKRIVIAGKPISWLDAVEHLRATRPDLAGRLPDTSKASRRPIASVDLSRAESVLGLTEYIDWKDTVDATADSVLAVEAAWAKADNDN</sequence>
<dbReference type="STRING" id="27342.A0A0H2SBR2"/>
<proteinExistence type="inferred from homology"/>
<dbReference type="Proteomes" id="UP000053477">
    <property type="component" value="Unassembled WGS sequence"/>
</dbReference>
<feature type="domain" description="NAD-dependent epimerase/dehydratase" evidence="3">
    <location>
        <begin position="6"/>
        <end position="198"/>
    </location>
</feature>
<accession>A0A0H2SBR2</accession>
<dbReference type="GO" id="GO:0016616">
    <property type="term" value="F:oxidoreductase activity, acting on the CH-OH group of donors, NAD or NADP as acceptor"/>
    <property type="evidence" value="ECO:0007669"/>
    <property type="project" value="TreeGrafter"/>
</dbReference>
<organism evidence="4 5">
    <name type="scientific">Schizopora paradoxa</name>
    <dbReference type="NCBI Taxonomy" id="27342"/>
    <lineage>
        <taxon>Eukaryota</taxon>
        <taxon>Fungi</taxon>
        <taxon>Dikarya</taxon>
        <taxon>Basidiomycota</taxon>
        <taxon>Agaricomycotina</taxon>
        <taxon>Agaricomycetes</taxon>
        <taxon>Hymenochaetales</taxon>
        <taxon>Schizoporaceae</taxon>
        <taxon>Schizopora</taxon>
    </lineage>
</organism>
<name>A0A0H2SBR2_9AGAM</name>
<dbReference type="OrthoDB" id="2735536at2759"/>
<dbReference type="EMBL" id="KQ085888">
    <property type="protein sequence ID" value="KLO19163.1"/>
    <property type="molecule type" value="Genomic_DNA"/>
</dbReference>
<dbReference type="InParanoid" id="A0A0H2SBR2"/>
<dbReference type="InterPro" id="IPR050425">
    <property type="entry name" value="NAD(P)_dehydrat-like"/>
</dbReference>
<dbReference type="Pfam" id="PF01370">
    <property type="entry name" value="Epimerase"/>
    <property type="match status" value="1"/>
</dbReference>
<keyword evidence="5" id="KW-1185">Reference proteome</keyword>
<evidence type="ECO:0000256" key="1">
    <source>
        <dbReference type="ARBA" id="ARBA00023002"/>
    </source>
</evidence>
<comment type="similarity">
    <text evidence="2">Belongs to the NAD(P)-dependent epimerase/dehydratase family. Dihydroflavonol-4-reductase subfamily.</text>
</comment>
<evidence type="ECO:0000313" key="4">
    <source>
        <dbReference type="EMBL" id="KLO19163.1"/>
    </source>
</evidence>
<evidence type="ECO:0000259" key="3">
    <source>
        <dbReference type="Pfam" id="PF01370"/>
    </source>
</evidence>
<dbReference type="InterPro" id="IPR036291">
    <property type="entry name" value="NAD(P)-bd_dom_sf"/>
</dbReference>
<protein>
    <submittedName>
        <fullName evidence="4">NAD(P)-binding protein</fullName>
    </submittedName>
</protein>
<dbReference type="InterPro" id="IPR001509">
    <property type="entry name" value="Epimerase_deHydtase"/>
</dbReference>
<evidence type="ECO:0000256" key="2">
    <source>
        <dbReference type="ARBA" id="ARBA00023445"/>
    </source>
</evidence>
<evidence type="ECO:0000313" key="5">
    <source>
        <dbReference type="Proteomes" id="UP000053477"/>
    </source>
</evidence>